<feature type="non-terminal residue" evidence="1">
    <location>
        <position position="1"/>
    </location>
</feature>
<proteinExistence type="predicted"/>
<reference evidence="1" key="1">
    <citation type="submission" date="2018-04" db="EMBL/GenBank/DDBJ databases">
        <title>Whole genome sequencing of Hypsizygus marmoreus.</title>
        <authorList>
            <person name="Choi I.-G."/>
            <person name="Min B."/>
            <person name="Kim J.-G."/>
            <person name="Kim S."/>
            <person name="Oh Y.-L."/>
            <person name="Kong W.-S."/>
            <person name="Park H."/>
            <person name="Jeong J."/>
            <person name="Song E.-S."/>
        </authorList>
    </citation>
    <scope>NUCLEOTIDE SEQUENCE [LARGE SCALE GENOMIC DNA]</scope>
    <source>
        <strain evidence="1">51987-8</strain>
    </source>
</reference>
<dbReference type="Proteomes" id="UP000076154">
    <property type="component" value="Unassembled WGS sequence"/>
</dbReference>
<evidence type="ECO:0000313" key="1">
    <source>
        <dbReference type="EMBL" id="RDB18205.1"/>
    </source>
</evidence>
<dbReference type="EMBL" id="LUEZ02000106">
    <property type="protein sequence ID" value="RDB18205.1"/>
    <property type="molecule type" value="Genomic_DNA"/>
</dbReference>
<dbReference type="InParanoid" id="A0A369JCP4"/>
<name>A0A369JCP4_HYPMA</name>
<evidence type="ECO:0000313" key="2">
    <source>
        <dbReference type="Proteomes" id="UP000076154"/>
    </source>
</evidence>
<accession>A0A369JCP4</accession>
<dbReference type="OrthoDB" id="3064098at2759"/>
<protein>
    <submittedName>
        <fullName evidence="1">Uncharacterized protein</fullName>
    </submittedName>
</protein>
<comment type="caution">
    <text evidence="1">The sequence shown here is derived from an EMBL/GenBank/DDBJ whole genome shotgun (WGS) entry which is preliminary data.</text>
</comment>
<gene>
    <name evidence="1" type="ORF">Hypma_000573</name>
</gene>
<organism evidence="1 2">
    <name type="scientific">Hypsizygus marmoreus</name>
    <name type="common">White beech mushroom</name>
    <name type="synonym">Agaricus marmoreus</name>
    <dbReference type="NCBI Taxonomy" id="39966"/>
    <lineage>
        <taxon>Eukaryota</taxon>
        <taxon>Fungi</taxon>
        <taxon>Dikarya</taxon>
        <taxon>Basidiomycota</taxon>
        <taxon>Agaricomycotina</taxon>
        <taxon>Agaricomycetes</taxon>
        <taxon>Agaricomycetidae</taxon>
        <taxon>Agaricales</taxon>
        <taxon>Tricholomatineae</taxon>
        <taxon>Lyophyllaceae</taxon>
        <taxon>Hypsizygus</taxon>
    </lineage>
</organism>
<keyword evidence="2" id="KW-1185">Reference proteome</keyword>
<sequence length="256" mass="29186">TATAYAMERPPAETLVLWVKSFQTHHSSSPANATPVSLGPTIAGPLDSTYGIWLVSLLVEKILYGVGLLQTWLYFHFGLILSSKLFMNSMLATQGLVPFRCHDPLRKINQAQHSPTYSERHTRWTGTQFQWETLVVVAPHATSMEVQHGSSTMPDQSVRTGKKRVLTHDFKVWLQLVTLGVWLMRDVSTFAKILTFKHYSSVVPRRVYTPTDHDHDWQNYHRNTPQKTMEDISIDVDLMKSVPVSAWIFDEILIIP</sequence>
<dbReference type="AlphaFoldDB" id="A0A369JCP4"/>